<evidence type="ECO:0000313" key="4">
    <source>
        <dbReference type="Proteomes" id="UP000569914"/>
    </source>
</evidence>
<evidence type="ECO:0000256" key="1">
    <source>
        <dbReference type="SAM" id="SignalP"/>
    </source>
</evidence>
<sequence>MRWKNLLAATVALATVALGGALAPPQPAAAQYGPPSGGVCSADARLLGFSDSLDKTTYEGQPVAGLSALSLTRPGHALALVDNVATTPARVFGLELDARRGKPEVEVESLTILRRADGTPYTGADFDGEGLVVERGGRSILASSEREPSIRRFRLADGKETASLAVPERFRVAPAGEAATNATFEALAASRDGRTLFAGMEGPLAADGTDADGRSRNRILEYAGKPGRDYRVAAQYGYRTDPGLSLVELAVADRDQLVALERGYTPGVGNTIKVFTVSLRRATDVTDRASLADAPDRTYLKKDLLFDLAECPPSGAVAKQPQPNPLLDNVEGMALGGWLPGRGRQLYLISDDNSGASQITRFYSLAVDLR</sequence>
<feature type="chain" id="PRO_5039630717" description="Phytase-like domain-containing protein" evidence="1">
    <location>
        <begin position="24"/>
        <end position="370"/>
    </location>
</feature>
<dbReference type="RefSeq" id="WP_179756735.1">
    <property type="nucleotide sequence ID" value="NZ_JACCBU010000001.1"/>
</dbReference>
<dbReference type="Pfam" id="PF13449">
    <property type="entry name" value="Phytase-like"/>
    <property type="match status" value="1"/>
</dbReference>
<dbReference type="Proteomes" id="UP000569914">
    <property type="component" value="Unassembled WGS sequence"/>
</dbReference>
<organism evidence="3 4">
    <name type="scientific">Microlunatus parietis</name>
    <dbReference type="NCBI Taxonomy" id="682979"/>
    <lineage>
        <taxon>Bacteria</taxon>
        <taxon>Bacillati</taxon>
        <taxon>Actinomycetota</taxon>
        <taxon>Actinomycetes</taxon>
        <taxon>Propionibacteriales</taxon>
        <taxon>Propionibacteriaceae</taxon>
        <taxon>Microlunatus</taxon>
    </lineage>
</organism>
<feature type="signal peptide" evidence="1">
    <location>
        <begin position="1"/>
        <end position="23"/>
    </location>
</feature>
<name>A0A7Y9ICK7_9ACTN</name>
<dbReference type="InterPro" id="IPR011044">
    <property type="entry name" value="Quino_amine_DH_bsu"/>
</dbReference>
<dbReference type="SUPFAM" id="SSF50969">
    <property type="entry name" value="YVTN repeat-like/Quinoprotein amine dehydrogenase"/>
    <property type="match status" value="1"/>
</dbReference>
<dbReference type="InterPro" id="IPR027372">
    <property type="entry name" value="Phytase-like_dom"/>
</dbReference>
<evidence type="ECO:0000313" key="3">
    <source>
        <dbReference type="EMBL" id="NYE74433.1"/>
    </source>
</evidence>
<keyword evidence="1" id="KW-0732">Signal</keyword>
<dbReference type="PANTHER" id="PTHR37957">
    <property type="entry name" value="BLR7070 PROTEIN"/>
    <property type="match status" value="1"/>
</dbReference>
<keyword evidence="4" id="KW-1185">Reference proteome</keyword>
<feature type="domain" description="Phytase-like" evidence="2">
    <location>
        <begin position="61"/>
        <end position="353"/>
    </location>
</feature>
<reference evidence="3 4" key="1">
    <citation type="submission" date="2020-07" db="EMBL/GenBank/DDBJ databases">
        <title>Sequencing the genomes of 1000 actinobacteria strains.</title>
        <authorList>
            <person name="Klenk H.-P."/>
        </authorList>
    </citation>
    <scope>NUCLEOTIDE SEQUENCE [LARGE SCALE GENOMIC DNA]</scope>
    <source>
        <strain evidence="3 4">DSM 22083</strain>
    </source>
</reference>
<dbReference type="AlphaFoldDB" id="A0A7Y9ICK7"/>
<comment type="caution">
    <text evidence="3">The sequence shown here is derived from an EMBL/GenBank/DDBJ whole genome shotgun (WGS) entry which is preliminary data.</text>
</comment>
<dbReference type="PANTHER" id="PTHR37957:SF1">
    <property type="entry name" value="PHYTASE-LIKE DOMAIN-CONTAINING PROTEIN"/>
    <property type="match status" value="1"/>
</dbReference>
<dbReference type="EMBL" id="JACCBU010000001">
    <property type="protein sequence ID" value="NYE74433.1"/>
    <property type="molecule type" value="Genomic_DNA"/>
</dbReference>
<proteinExistence type="predicted"/>
<gene>
    <name evidence="3" type="ORF">BKA15_005762</name>
</gene>
<accession>A0A7Y9ICK7</accession>
<protein>
    <recommendedName>
        <fullName evidence="2">Phytase-like domain-containing protein</fullName>
    </recommendedName>
</protein>
<evidence type="ECO:0000259" key="2">
    <source>
        <dbReference type="Pfam" id="PF13449"/>
    </source>
</evidence>